<accession>A0AAP0HZH2</accession>
<dbReference type="EMBL" id="JBBNAE010000008">
    <property type="protein sequence ID" value="KAK9103752.1"/>
    <property type="molecule type" value="Genomic_DNA"/>
</dbReference>
<proteinExistence type="predicted"/>
<feature type="compositionally biased region" description="Polar residues" evidence="1">
    <location>
        <begin position="166"/>
        <end position="175"/>
    </location>
</feature>
<sequence length="230" mass="26038">MHAFCDVPLPVPCVVNNNLPQSARETWRSPSLCTLSQLLLASPRLKRSICFEMRATADSQKFSDFCDIHGQYSDLLRLLEYGDLPPKAHYLFMGNYVDYGIGLLCDLLWSDPYRDVKGWGMNDRGVSYTFGAEKVEEFLTKLDLDLICRSHKKRPPLFYSDAPGPESSSGNNAPSQIMRGAAGARNRESMERVNSLSPPRKGKSMPLTPARYVSKQAIPMFRFDDKNNYR</sequence>
<keyword evidence="4" id="KW-1185">Reference proteome</keyword>
<evidence type="ECO:0000256" key="1">
    <source>
        <dbReference type="SAM" id="MobiDB-lite"/>
    </source>
</evidence>
<gene>
    <name evidence="3" type="ORF">Sjap_021006</name>
</gene>
<reference evidence="3 4" key="1">
    <citation type="submission" date="2024-01" db="EMBL/GenBank/DDBJ databases">
        <title>Genome assemblies of Stephania.</title>
        <authorList>
            <person name="Yang L."/>
        </authorList>
    </citation>
    <scope>NUCLEOTIDE SEQUENCE [LARGE SCALE GENOMIC DNA]</scope>
    <source>
        <strain evidence="3">QJT</strain>
        <tissue evidence="3">Leaf</tissue>
    </source>
</reference>
<organism evidence="3 4">
    <name type="scientific">Stephania japonica</name>
    <dbReference type="NCBI Taxonomy" id="461633"/>
    <lineage>
        <taxon>Eukaryota</taxon>
        <taxon>Viridiplantae</taxon>
        <taxon>Streptophyta</taxon>
        <taxon>Embryophyta</taxon>
        <taxon>Tracheophyta</taxon>
        <taxon>Spermatophyta</taxon>
        <taxon>Magnoliopsida</taxon>
        <taxon>Ranunculales</taxon>
        <taxon>Menispermaceae</taxon>
        <taxon>Menispermoideae</taxon>
        <taxon>Cissampelideae</taxon>
        <taxon>Stephania</taxon>
    </lineage>
</organism>
<dbReference type="SMART" id="SM00156">
    <property type="entry name" value="PP2Ac"/>
    <property type="match status" value="1"/>
</dbReference>
<dbReference type="AlphaFoldDB" id="A0AAP0HZH2"/>
<dbReference type="InterPro" id="IPR006186">
    <property type="entry name" value="Ser/Thr-sp_prot-phosphatase"/>
</dbReference>
<dbReference type="Pfam" id="PF00149">
    <property type="entry name" value="Metallophos"/>
    <property type="match status" value="1"/>
</dbReference>
<dbReference type="GO" id="GO:0004722">
    <property type="term" value="F:protein serine/threonine phosphatase activity"/>
    <property type="evidence" value="ECO:0007669"/>
    <property type="project" value="TreeGrafter"/>
</dbReference>
<feature type="domain" description="Serine/threonine specific protein phosphatases" evidence="2">
    <location>
        <begin position="41"/>
        <end position="195"/>
    </location>
</feature>
<protein>
    <recommendedName>
        <fullName evidence="2">Serine/threonine specific protein phosphatases domain-containing protein</fullName>
    </recommendedName>
</protein>
<evidence type="ECO:0000313" key="3">
    <source>
        <dbReference type="EMBL" id="KAK9103752.1"/>
    </source>
</evidence>
<dbReference type="PANTHER" id="PTHR11668">
    <property type="entry name" value="SERINE/THREONINE PROTEIN PHOSPHATASE"/>
    <property type="match status" value="1"/>
</dbReference>
<evidence type="ECO:0000313" key="4">
    <source>
        <dbReference type="Proteomes" id="UP001417504"/>
    </source>
</evidence>
<dbReference type="InterPro" id="IPR029052">
    <property type="entry name" value="Metallo-depent_PP-like"/>
</dbReference>
<dbReference type="SUPFAM" id="SSF56300">
    <property type="entry name" value="Metallo-dependent phosphatases"/>
    <property type="match status" value="2"/>
</dbReference>
<dbReference type="Gene3D" id="3.60.21.10">
    <property type="match status" value="2"/>
</dbReference>
<dbReference type="GO" id="GO:0005634">
    <property type="term" value="C:nucleus"/>
    <property type="evidence" value="ECO:0007669"/>
    <property type="project" value="TreeGrafter"/>
</dbReference>
<dbReference type="InterPro" id="IPR050341">
    <property type="entry name" value="PP1_catalytic_subunit"/>
</dbReference>
<dbReference type="GO" id="GO:0005737">
    <property type="term" value="C:cytoplasm"/>
    <property type="evidence" value="ECO:0007669"/>
    <property type="project" value="TreeGrafter"/>
</dbReference>
<dbReference type="PANTHER" id="PTHR11668:SF490">
    <property type="entry name" value="SERINE_THREONINE-PROTEIN PHOSPHATASE PP1 ISOZYME 4"/>
    <property type="match status" value="1"/>
</dbReference>
<dbReference type="InterPro" id="IPR004843">
    <property type="entry name" value="Calcineurin-like_PHP"/>
</dbReference>
<name>A0AAP0HZH2_9MAGN</name>
<evidence type="ECO:0000259" key="2">
    <source>
        <dbReference type="SMART" id="SM00156"/>
    </source>
</evidence>
<feature type="region of interest" description="Disordered" evidence="1">
    <location>
        <begin position="158"/>
        <end position="208"/>
    </location>
</feature>
<dbReference type="PRINTS" id="PR00114">
    <property type="entry name" value="STPHPHTASE"/>
</dbReference>
<comment type="caution">
    <text evidence="3">The sequence shown here is derived from an EMBL/GenBank/DDBJ whole genome shotgun (WGS) entry which is preliminary data.</text>
</comment>
<dbReference type="Proteomes" id="UP001417504">
    <property type="component" value="Unassembled WGS sequence"/>
</dbReference>